<dbReference type="InterPro" id="IPR009057">
    <property type="entry name" value="Homeodomain-like_sf"/>
</dbReference>
<dbReference type="InterPro" id="IPR018060">
    <property type="entry name" value="HTH_AraC"/>
</dbReference>
<organism evidence="6 7">
    <name type="scientific">Rhodospirillum rubrum (strain ATCC 11170 / ATH 1.1.1 / DSM 467 / LMG 4362 / NCIMB 8255 / S1)</name>
    <dbReference type="NCBI Taxonomy" id="269796"/>
    <lineage>
        <taxon>Bacteria</taxon>
        <taxon>Pseudomonadati</taxon>
        <taxon>Pseudomonadota</taxon>
        <taxon>Alphaproteobacteria</taxon>
        <taxon>Rhodospirillales</taxon>
        <taxon>Rhodospirillaceae</taxon>
        <taxon>Rhodospirillum</taxon>
    </lineage>
</organism>
<evidence type="ECO:0000259" key="5">
    <source>
        <dbReference type="PROSITE" id="PS01124"/>
    </source>
</evidence>
<dbReference type="HOGENOM" id="CLU_052345_3_0_5"/>
<dbReference type="EnsemblBacteria" id="ABC21680">
    <property type="protein sequence ID" value="ABC21680"/>
    <property type="gene ID" value="Rru_A0879"/>
</dbReference>
<feature type="domain" description="HTH araC/xylS-type" evidence="5">
    <location>
        <begin position="237"/>
        <end position="335"/>
    </location>
</feature>
<dbReference type="InterPro" id="IPR020449">
    <property type="entry name" value="Tscrpt_reg_AraC-type_HTH"/>
</dbReference>
<dbReference type="SMART" id="SM00342">
    <property type="entry name" value="HTH_ARAC"/>
    <property type="match status" value="1"/>
</dbReference>
<evidence type="ECO:0000256" key="3">
    <source>
        <dbReference type="ARBA" id="ARBA00023163"/>
    </source>
</evidence>
<evidence type="ECO:0000313" key="6">
    <source>
        <dbReference type="EMBL" id="ABC21680.1"/>
    </source>
</evidence>
<dbReference type="SUPFAM" id="SSF46689">
    <property type="entry name" value="Homeodomain-like"/>
    <property type="match status" value="2"/>
</dbReference>
<keyword evidence="7" id="KW-1185">Reference proteome</keyword>
<feature type="region of interest" description="Disordered" evidence="4">
    <location>
        <begin position="212"/>
        <end position="232"/>
    </location>
</feature>
<evidence type="ECO:0000256" key="1">
    <source>
        <dbReference type="ARBA" id="ARBA00023015"/>
    </source>
</evidence>
<reference evidence="6 7" key="1">
    <citation type="journal article" date="2011" name="Stand. Genomic Sci.">
        <title>Complete genome sequence of Rhodospirillum rubrum type strain (S1).</title>
        <authorList>
            <person name="Munk A.C."/>
            <person name="Copeland A."/>
            <person name="Lucas S."/>
            <person name="Lapidus A."/>
            <person name="Del Rio T.G."/>
            <person name="Barry K."/>
            <person name="Detter J.C."/>
            <person name="Hammon N."/>
            <person name="Israni S."/>
            <person name="Pitluck S."/>
            <person name="Brettin T."/>
            <person name="Bruce D."/>
            <person name="Han C."/>
            <person name="Tapia R."/>
            <person name="Gilna P."/>
            <person name="Schmutz J."/>
            <person name="Larimer F."/>
            <person name="Land M."/>
            <person name="Kyrpides N.C."/>
            <person name="Mavromatis K."/>
            <person name="Richardson P."/>
            <person name="Rohde M."/>
            <person name="Goker M."/>
            <person name="Klenk H.P."/>
            <person name="Zhang Y."/>
            <person name="Roberts G.P."/>
            <person name="Reslewic S."/>
            <person name="Schwartz D.C."/>
        </authorList>
    </citation>
    <scope>NUCLEOTIDE SEQUENCE [LARGE SCALE GENOMIC DNA]</scope>
    <source>
        <strain evidence="7">ATCC 11170 / ATH 1.1.1 / DSM 467 / LMG 4362 / NCIMB 8255 / S1</strain>
    </source>
</reference>
<evidence type="ECO:0000256" key="2">
    <source>
        <dbReference type="ARBA" id="ARBA00023125"/>
    </source>
</evidence>
<gene>
    <name evidence="6" type="ordered locus">Rru_A0879</name>
</gene>
<dbReference type="GO" id="GO:0043565">
    <property type="term" value="F:sequence-specific DNA binding"/>
    <property type="evidence" value="ECO:0007669"/>
    <property type="project" value="InterPro"/>
</dbReference>
<dbReference type="EMBL" id="CP000230">
    <property type="protein sequence ID" value="ABC21680.1"/>
    <property type="molecule type" value="Genomic_DNA"/>
</dbReference>
<keyword evidence="3" id="KW-0804">Transcription</keyword>
<accession>Q2RW15</accession>
<dbReference type="PATRIC" id="fig|269796.9.peg.935"/>
<dbReference type="STRING" id="269796.Rru_A0879"/>
<feature type="compositionally biased region" description="Polar residues" evidence="4">
    <location>
        <begin position="212"/>
        <end position="227"/>
    </location>
</feature>
<dbReference type="PROSITE" id="PS00041">
    <property type="entry name" value="HTH_ARAC_FAMILY_1"/>
    <property type="match status" value="1"/>
</dbReference>
<keyword evidence="1" id="KW-0805">Transcription regulation</keyword>
<dbReference type="PROSITE" id="PS01124">
    <property type="entry name" value="HTH_ARAC_FAMILY_2"/>
    <property type="match status" value="1"/>
</dbReference>
<dbReference type="eggNOG" id="COG4977">
    <property type="taxonomic scope" value="Bacteria"/>
</dbReference>
<dbReference type="PhylomeDB" id="Q2RW15"/>
<dbReference type="KEGG" id="rru:Rru_A0879"/>
<dbReference type="PANTHER" id="PTHR47893">
    <property type="entry name" value="REGULATORY PROTEIN PCHR"/>
    <property type="match status" value="1"/>
</dbReference>
<protein>
    <submittedName>
        <fullName evidence="6">Transcriptional regulator, AraC family</fullName>
    </submittedName>
</protein>
<dbReference type="Gene3D" id="1.10.10.60">
    <property type="entry name" value="Homeodomain-like"/>
    <property type="match status" value="2"/>
</dbReference>
<dbReference type="RefSeq" id="WP_011388634.1">
    <property type="nucleotide sequence ID" value="NC_007643.1"/>
</dbReference>
<dbReference type="InterPro" id="IPR018062">
    <property type="entry name" value="HTH_AraC-typ_CS"/>
</dbReference>
<keyword evidence="2" id="KW-0238">DNA-binding</keyword>
<name>Q2RW15_RHORT</name>
<dbReference type="PANTHER" id="PTHR47893:SF1">
    <property type="entry name" value="REGULATORY PROTEIN PCHR"/>
    <property type="match status" value="1"/>
</dbReference>
<dbReference type="GO" id="GO:0003700">
    <property type="term" value="F:DNA-binding transcription factor activity"/>
    <property type="evidence" value="ECO:0007669"/>
    <property type="project" value="InterPro"/>
</dbReference>
<dbReference type="DNASU" id="3834599"/>
<dbReference type="Proteomes" id="UP000001929">
    <property type="component" value="Chromosome"/>
</dbReference>
<dbReference type="InterPro" id="IPR053142">
    <property type="entry name" value="PchR_regulatory_protein"/>
</dbReference>
<evidence type="ECO:0000256" key="4">
    <source>
        <dbReference type="SAM" id="MobiDB-lite"/>
    </source>
</evidence>
<proteinExistence type="predicted"/>
<dbReference type="Pfam" id="PF12833">
    <property type="entry name" value="HTH_18"/>
    <property type="match status" value="1"/>
</dbReference>
<dbReference type="PRINTS" id="PR00032">
    <property type="entry name" value="HTHARAC"/>
</dbReference>
<sequence length="347" mass="37832">MSVQESVGGDVTGWWPSDNESLSPYPLYRERFCREGGLQPVFSGRTVLLPLRPGLLLSMREGQALTDLRGKREVGPAMHLEILFAAEGYSVVSGSTERYPFKPNTVSLQVTSSAVVAEFFIPAGAVIRSLAVRFSGLYLDHLASKGGFAALCSGGGDPLLLSRGVDLVMRPLSPALRPLASQILATEGATDGERLFLEAKILELISVVLSTPASGGGQSQTEPTKTALSRRDHKKIGQARELLIGDLDKTWKIKDLARHVGMNENKLKAGFRQIYDNSIYAYLQDWRMRAASHRLKQGEDSVTGVALSVGYSNPAHFAKVFRRYFGVSPSRYAEDGAPGPKKDNETY</sequence>
<dbReference type="AlphaFoldDB" id="Q2RW15"/>
<evidence type="ECO:0000313" key="7">
    <source>
        <dbReference type="Proteomes" id="UP000001929"/>
    </source>
</evidence>